<dbReference type="AlphaFoldDB" id="A0A8E2JSA0"/>
<evidence type="ECO:0000256" key="1">
    <source>
        <dbReference type="SAM" id="MobiDB-lite"/>
    </source>
</evidence>
<dbReference type="Proteomes" id="UP000250140">
    <property type="component" value="Unassembled WGS sequence"/>
</dbReference>
<keyword evidence="3" id="KW-1185">Reference proteome</keyword>
<organism evidence="2 3">
    <name type="scientific">Glonium stellatum</name>
    <dbReference type="NCBI Taxonomy" id="574774"/>
    <lineage>
        <taxon>Eukaryota</taxon>
        <taxon>Fungi</taxon>
        <taxon>Dikarya</taxon>
        <taxon>Ascomycota</taxon>
        <taxon>Pezizomycotina</taxon>
        <taxon>Dothideomycetes</taxon>
        <taxon>Pleosporomycetidae</taxon>
        <taxon>Gloniales</taxon>
        <taxon>Gloniaceae</taxon>
        <taxon>Glonium</taxon>
    </lineage>
</organism>
<proteinExistence type="predicted"/>
<sequence>MAGALVGRGQGRFAALLQGHGEGVSTVRGQASMGGLVAEQGARRQEQERRTGSGRQRCRSSTPLRRADGRSALNALLIEQPTIWRNRNAIHTASREELGHASRFSPKLLAPDAHDAARNSACCQYCGFSGRHDGAPEQRAFDWTASRSQKGNIA</sequence>
<protein>
    <submittedName>
        <fullName evidence="2">Uncharacterized protein</fullName>
    </submittedName>
</protein>
<dbReference type="EMBL" id="KV749848">
    <property type="protein sequence ID" value="OCL07532.1"/>
    <property type="molecule type" value="Genomic_DNA"/>
</dbReference>
<evidence type="ECO:0000313" key="2">
    <source>
        <dbReference type="EMBL" id="OCL07532.1"/>
    </source>
</evidence>
<accession>A0A8E2JSA0</accession>
<gene>
    <name evidence="2" type="ORF">AOQ84DRAFT_222775</name>
</gene>
<name>A0A8E2JSA0_9PEZI</name>
<evidence type="ECO:0000313" key="3">
    <source>
        <dbReference type="Proteomes" id="UP000250140"/>
    </source>
</evidence>
<feature type="region of interest" description="Disordered" evidence="1">
    <location>
        <begin position="35"/>
        <end position="65"/>
    </location>
</feature>
<reference evidence="2 3" key="1">
    <citation type="journal article" date="2016" name="Nat. Commun.">
        <title>Ectomycorrhizal ecology is imprinted in the genome of the dominant symbiotic fungus Cenococcum geophilum.</title>
        <authorList>
            <consortium name="DOE Joint Genome Institute"/>
            <person name="Peter M."/>
            <person name="Kohler A."/>
            <person name="Ohm R.A."/>
            <person name="Kuo A."/>
            <person name="Krutzmann J."/>
            <person name="Morin E."/>
            <person name="Arend M."/>
            <person name="Barry K.W."/>
            <person name="Binder M."/>
            <person name="Choi C."/>
            <person name="Clum A."/>
            <person name="Copeland A."/>
            <person name="Grisel N."/>
            <person name="Haridas S."/>
            <person name="Kipfer T."/>
            <person name="LaButti K."/>
            <person name="Lindquist E."/>
            <person name="Lipzen A."/>
            <person name="Maire R."/>
            <person name="Meier B."/>
            <person name="Mihaltcheva S."/>
            <person name="Molinier V."/>
            <person name="Murat C."/>
            <person name="Poggeler S."/>
            <person name="Quandt C.A."/>
            <person name="Sperisen C."/>
            <person name="Tritt A."/>
            <person name="Tisserant E."/>
            <person name="Crous P.W."/>
            <person name="Henrissat B."/>
            <person name="Nehls U."/>
            <person name="Egli S."/>
            <person name="Spatafora J.W."/>
            <person name="Grigoriev I.V."/>
            <person name="Martin F.M."/>
        </authorList>
    </citation>
    <scope>NUCLEOTIDE SEQUENCE [LARGE SCALE GENOMIC DNA]</scope>
    <source>
        <strain evidence="2 3">CBS 207.34</strain>
    </source>
</reference>
<feature type="compositionally biased region" description="Basic and acidic residues" evidence="1">
    <location>
        <begin position="41"/>
        <end position="51"/>
    </location>
</feature>